<evidence type="ECO:0000313" key="3">
    <source>
        <dbReference type="Proteomes" id="UP000442694"/>
    </source>
</evidence>
<comment type="caution">
    <text evidence="2">The sequence shown here is derived from an EMBL/GenBank/DDBJ whole genome shotgun (WGS) entry which is preliminary data.</text>
</comment>
<feature type="chain" id="PRO_5032870448" evidence="1">
    <location>
        <begin position="21"/>
        <end position="562"/>
    </location>
</feature>
<evidence type="ECO:0000313" key="2">
    <source>
        <dbReference type="EMBL" id="KAB8031869.1"/>
    </source>
</evidence>
<accession>A0A833N5Y8</accession>
<sequence>MKIKIFFILFCFLQSKCLFADTYISGLNKFTFLSAGYDTKNQLTTGQCIDGNITFAGKHTAEEYFYLNPTYSDLVEIINGGVKGSLNLQYFNVNSQFDYASRNSASDLNLSYTDIISIIPKRPTLINYKIAKGMESLIINSDGSIKSNIELFCGDEFITQAVIGAKLLININFLFKNSIDKKEFFSKVGANIFSIAEIKRQLKGIDESLLAKTIITIDTKQIGGDSKKLSDAISSDTVYCSIDKAAIKIDSKEVKPIEVCLKTLEELSNYKANFSAQLKNKSFDPHNPNGWAYFGWISTKYKNALISYNNKPIQLIPKDPSPPLAQEIKHSRQKLKDAFDYQMKLSKTAFELMHFNIPLSKMTKLQETSELISSNLYIIASAVQHCFGEEISNCVESTSYALSRLKEFDENDFIKFENTDAKMKISGLWVSNDMTTINIVQYNNKVTAIVNSIKLNNLTSTAKGGYLGENTFFLAGAVEKDLFKDNSNTKCKSYINLKVKYVDKYNINIQFKPQHSIFKFNDECEISPDEVCVFDKEDIKLLKNTNSLNTKFCENVSFKKFE</sequence>
<dbReference type="Proteomes" id="UP000442694">
    <property type="component" value="Unassembled WGS sequence"/>
</dbReference>
<keyword evidence="1" id="KW-0732">Signal</keyword>
<dbReference type="AlphaFoldDB" id="A0A833N5Y8"/>
<evidence type="ECO:0000256" key="1">
    <source>
        <dbReference type="SAM" id="SignalP"/>
    </source>
</evidence>
<feature type="signal peptide" evidence="1">
    <location>
        <begin position="1"/>
        <end position="20"/>
    </location>
</feature>
<keyword evidence="3" id="KW-1185">Reference proteome</keyword>
<proteinExistence type="predicted"/>
<dbReference type="RefSeq" id="WP_152212044.1">
    <property type="nucleotide sequence ID" value="NZ_WFLN01000005.1"/>
</dbReference>
<organism evidence="2 3">
    <name type="scientific">Fluviispira multicolorata</name>
    <dbReference type="NCBI Taxonomy" id="2654512"/>
    <lineage>
        <taxon>Bacteria</taxon>
        <taxon>Pseudomonadati</taxon>
        <taxon>Bdellovibrionota</taxon>
        <taxon>Oligoflexia</taxon>
        <taxon>Silvanigrellales</taxon>
        <taxon>Silvanigrellaceae</taxon>
        <taxon>Fluviispira</taxon>
    </lineage>
</organism>
<protein>
    <submittedName>
        <fullName evidence="2">Uncharacterized protein</fullName>
    </submittedName>
</protein>
<gene>
    <name evidence="2" type="ORF">GCL57_04285</name>
</gene>
<reference evidence="2 3" key="1">
    <citation type="submission" date="2019-10" db="EMBL/GenBank/DDBJ databases">
        <title>New genus of Silvanigrellaceae.</title>
        <authorList>
            <person name="Pitt A."/>
            <person name="Hahn M.W."/>
        </authorList>
    </citation>
    <scope>NUCLEOTIDE SEQUENCE [LARGE SCALE GENOMIC DNA]</scope>
    <source>
        <strain evidence="2 3">33A1-SZDP</strain>
    </source>
</reference>
<name>A0A833N5Y8_9BACT</name>
<dbReference type="EMBL" id="WFLN01000005">
    <property type="protein sequence ID" value="KAB8031869.1"/>
    <property type="molecule type" value="Genomic_DNA"/>
</dbReference>